<dbReference type="InterPro" id="IPR035979">
    <property type="entry name" value="RBD_domain_sf"/>
</dbReference>
<dbReference type="Ensembl" id="ENSSFAT00005046656.1">
    <property type="protein sequence ID" value="ENSSFAP00005045085.1"/>
    <property type="gene ID" value="ENSSFAG00005018830.1"/>
</dbReference>
<dbReference type="Pfam" id="PF11835">
    <property type="entry name" value="RRM_8"/>
    <property type="match status" value="1"/>
</dbReference>
<gene>
    <name evidence="9" type="primary">ptbp1a</name>
</gene>
<dbReference type="InterPro" id="IPR006536">
    <property type="entry name" value="HnRNP-L/PTB"/>
</dbReference>
<evidence type="ECO:0000256" key="1">
    <source>
        <dbReference type="ARBA" id="ARBA00022553"/>
    </source>
</evidence>
<dbReference type="InterPro" id="IPR055204">
    <property type="entry name" value="HNRNPL_RRM"/>
</dbReference>
<evidence type="ECO:0000259" key="8">
    <source>
        <dbReference type="PROSITE" id="PS50102"/>
    </source>
</evidence>
<feature type="domain" description="RRM" evidence="8">
    <location>
        <begin position="353"/>
        <end position="431"/>
    </location>
</feature>
<dbReference type="GO" id="GO:0005634">
    <property type="term" value="C:nucleus"/>
    <property type="evidence" value="ECO:0007669"/>
    <property type="project" value="InterPro"/>
</dbReference>
<keyword evidence="1" id="KW-0597">Phosphoprotein</keyword>
<dbReference type="GO" id="GO:0006397">
    <property type="term" value="P:mRNA processing"/>
    <property type="evidence" value="ECO:0007669"/>
    <property type="project" value="UniProtKB-KW"/>
</dbReference>
<dbReference type="InterPro" id="IPR021790">
    <property type="entry name" value="PTBP1-like_RRM2"/>
</dbReference>
<dbReference type="Pfam" id="PF13893">
    <property type="entry name" value="RRM_5"/>
    <property type="match status" value="1"/>
</dbReference>
<dbReference type="GO" id="GO:0008380">
    <property type="term" value="P:RNA splicing"/>
    <property type="evidence" value="ECO:0007669"/>
    <property type="project" value="UniProtKB-KW"/>
</dbReference>
<keyword evidence="5" id="KW-0007">Acetylation</keyword>
<reference evidence="9" key="2">
    <citation type="submission" date="2025-08" db="UniProtKB">
        <authorList>
            <consortium name="Ensembl"/>
        </authorList>
    </citation>
    <scope>IDENTIFICATION</scope>
</reference>
<dbReference type="SMART" id="SM00360">
    <property type="entry name" value="RRM"/>
    <property type="match status" value="4"/>
</dbReference>
<dbReference type="FunFam" id="3.30.70.330:FF:000018">
    <property type="entry name" value="Polypyrimidine tract-binding protein 2 isoform 1"/>
    <property type="match status" value="1"/>
</dbReference>
<evidence type="ECO:0000256" key="3">
    <source>
        <dbReference type="ARBA" id="ARBA00022737"/>
    </source>
</evidence>
<keyword evidence="2" id="KW-0507">mRNA processing</keyword>
<evidence type="ECO:0000256" key="5">
    <source>
        <dbReference type="ARBA" id="ARBA00022990"/>
    </source>
</evidence>
<feature type="domain" description="RRM" evidence="8">
    <location>
        <begin position="183"/>
        <end position="259"/>
    </location>
</feature>
<feature type="domain" description="RRM" evidence="8">
    <location>
        <begin position="67"/>
        <end position="141"/>
    </location>
</feature>
<dbReference type="PANTHER" id="PTHR15592">
    <property type="entry name" value="MATRIN 3/NUCLEAR PROTEIN 220-RELATED"/>
    <property type="match status" value="1"/>
</dbReference>
<keyword evidence="4 7" id="KW-0694">RNA-binding</keyword>
<name>A0A672IWG1_SALFA</name>
<evidence type="ECO:0000313" key="10">
    <source>
        <dbReference type="Proteomes" id="UP000472267"/>
    </source>
</evidence>
<keyword evidence="10" id="KW-1185">Reference proteome</keyword>
<dbReference type="PROSITE" id="PS50102">
    <property type="entry name" value="RRM"/>
    <property type="match status" value="4"/>
</dbReference>
<evidence type="ECO:0000256" key="4">
    <source>
        <dbReference type="ARBA" id="ARBA00022884"/>
    </source>
</evidence>
<reference evidence="9" key="1">
    <citation type="submission" date="2019-06" db="EMBL/GenBank/DDBJ databases">
        <authorList>
            <consortium name="Wellcome Sanger Institute Data Sharing"/>
        </authorList>
    </citation>
    <scope>NUCLEOTIDE SEQUENCE [LARGE SCALE GENOMIC DNA]</scope>
</reference>
<dbReference type="SUPFAM" id="SSF54928">
    <property type="entry name" value="RNA-binding domain, RBD"/>
    <property type="match status" value="4"/>
</dbReference>
<dbReference type="FunFam" id="3.30.70.330:FF:000032">
    <property type="entry name" value="Polypyrimidine tract-binding protein 2 isoform 1"/>
    <property type="match status" value="1"/>
</dbReference>
<keyword evidence="6" id="KW-0508">mRNA splicing</keyword>
<dbReference type="CDD" id="cd12693">
    <property type="entry name" value="RRM2_PTBP1_like"/>
    <property type="match status" value="1"/>
</dbReference>
<dbReference type="GO" id="GO:0003723">
    <property type="term" value="F:RNA binding"/>
    <property type="evidence" value="ECO:0007669"/>
    <property type="project" value="UniProtKB-UniRule"/>
</dbReference>
<dbReference type="FunFam" id="3.30.70.330:FF:000341">
    <property type="entry name" value="Hephaestus, isoform C"/>
    <property type="match status" value="1"/>
</dbReference>
<dbReference type="Proteomes" id="UP000472267">
    <property type="component" value="Chromosome 19"/>
</dbReference>
<evidence type="ECO:0000256" key="6">
    <source>
        <dbReference type="ARBA" id="ARBA00023187"/>
    </source>
</evidence>
<reference evidence="9" key="3">
    <citation type="submission" date="2025-09" db="UniProtKB">
        <authorList>
            <consortium name="Ensembl"/>
        </authorList>
    </citation>
    <scope>IDENTIFICATION</scope>
</reference>
<dbReference type="InterPro" id="IPR000504">
    <property type="entry name" value="RRM_dom"/>
</dbReference>
<evidence type="ECO:0000256" key="7">
    <source>
        <dbReference type="PROSITE-ProRule" id="PRU00176"/>
    </source>
</evidence>
<keyword evidence="3" id="KW-0677">Repeat</keyword>
<evidence type="ECO:0000313" key="9">
    <source>
        <dbReference type="Ensembl" id="ENSSFAP00005045085.1"/>
    </source>
</evidence>
<dbReference type="Pfam" id="PF22976">
    <property type="entry name" value="RRM_10"/>
    <property type="match status" value="1"/>
</dbReference>
<dbReference type="AlphaFoldDB" id="A0A672IWG1"/>
<proteinExistence type="predicted"/>
<protein>
    <submittedName>
        <fullName evidence="9">Polypyrimidine tract binding protein 1a</fullName>
    </submittedName>
</protein>
<accession>A0A672IWG1</accession>
<dbReference type="FunFam" id="3.30.70.330:FF:000036">
    <property type="entry name" value="polypyrimidine tract-binding protein 1 isoform X2"/>
    <property type="match status" value="1"/>
</dbReference>
<dbReference type="NCBIfam" id="TIGR01649">
    <property type="entry name" value="hnRNP-L_PTB"/>
    <property type="match status" value="1"/>
</dbReference>
<dbReference type="InterPro" id="IPR012677">
    <property type="entry name" value="Nucleotide-bd_a/b_plait_sf"/>
</dbReference>
<sequence>QACLLDPLGYRITSCFITQWLRNMRTRGSDELFSSCISNGPYIMNSANGNDSKKFKGEVRSPGVPSRVVHVRKLPNDINEAEVIGLGLPFGKVTNLLMLKGKNQAFLELNSEECAQTMVSYYSSVTPVIRNHPIYMQYSTHKELKTDNSPNQVVRVMLHVNNVLNYSVFINALMGGGAQSPVLRVIVENLFYPVTLDVLHQIFSKFGTVLKIITFTKNNQFQALIQYADAMTAQHAKLSLDGQNIYNACCTLRISFSKLTSLNVKYNNDKSRDYTRPDLPTADSQPSLDPQTMAAAAFAAPGIISASPYGGAHAFPPTFAIQQAGLSVPGIPSALASLGVSHTGMAAAAAAASRLGLSGLTATGGHNVLLVSNLNPEVSVYGDVMRVKILFNKKENALIQMSDGTQAQLAMSHLNGQRLHGRAMRVTLSKHTTVQLPREGHEDQGLTKDFSNSPLHRFKKPGSKNYSNIFPPSATLHLSNIPPSVVEDDLRRLFGSSGATVKAFKFFQKDRKMALIQMGSVEEAIESLIEFHNHDLGENHHLRVSFSKSTI</sequence>
<dbReference type="Gene3D" id="3.30.70.330">
    <property type="match status" value="4"/>
</dbReference>
<feature type="domain" description="RRM" evidence="8">
    <location>
        <begin position="474"/>
        <end position="549"/>
    </location>
</feature>
<organism evidence="9 10">
    <name type="scientific">Salarias fasciatus</name>
    <name type="common">Jewelled blenny</name>
    <name type="synonym">Blennius fasciatus</name>
    <dbReference type="NCBI Taxonomy" id="181472"/>
    <lineage>
        <taxon>Eukaryota</taxon>
        <taxon>Metazoa</taxon>
        <taxon>Chordata</taxon>
        <taxon>Craniata</taxon>
        <taxon>Vertebrata</taxon>
        <taxon>Euteleostomi</taxon>
        <taxon>Actinopterygii</taxon>
        <taxon>Neopterygii</taxon>
        <taxon>Teleostei</taxon>
        <taxon>Neoteleostei</taxon>
        <taxon>Acanthomorphata</taxon>
        <taxon>Ovalentaria</taxon>
        <taxon>Blenniimorphae</taxon>
        <taxon>Blenniiformes</taxon>
        <taxon>Blennioidei</taxon>
        <taxon>Blenniidae</taxon>
        <taxon>Salariinae</taxon>
        <taxon>Salarias</taxon>
    </lineage>
</organism>
<evidence type="ECO:0000256" key="2">
    <source>
        <dbReference type="ARBA" id="ARBA00022664"/>
    </source>
</evidence>